<keyword evidence="5 8" id="KW-0472">Membrane</keyword>
<comment type="caution">
    <text evidence="9">The sequence shown here is derived from an EMBL/GenBank/DDBJ whole genome shotgun (WGS) entry which is preliminary data.</text>
</comment>
<feature type="transmembrane region" description="Helical" evidence="8">
    <location>
        <begin position="400"/>
        <end position="419"/>
    </location>
</feature>
<keyword evidence="10" id="KW-1185">Reference proteome</keyword>
<keyword evidence="4 8" id="KW-1133">Transmembrane helix</keyword>
<accession>A0A834LZM9</accession>
<reference evidence="9" key="1">
    <citation type="submission" date="2020-08" db="EMBL/GenBank/DDBJ databases">
        <title>Genome sequencing and assembly of the red palm weevil Rhynchophorus ferrugineus.</title>
        <authorList>
            <person name="Dias G.B."/>
            <person name="Bergman C.M."/>
            <person name="Manee M."/>
        </authorList>
    </citation>
    <scope>NUCLEOTIDE SEQUENCE</scope>
    <source>
        <strain evidence="9">AA-2017</strain>
        <tissue evidence="9">Whole larva</tissue>
    </source>
</reference>
<comment type="subcellular location">
    <subcellularLocation>
        <location evidence="1">Cell membrane</location>
        <topology evidence="1">Multi-pass membrane protein</topology>
    </subcellularLocation>
</comment>
<keyword evidence="2" id="KW-1003">Cell membrane</keyword>
<evidence type="ECO:0000256" key="3">
    <source>
        <dbReference type="ARBA" id="ARBA00022692"/>
    </source>
</evidence>
<feature type="transmembrane region" description="Helical" evidence="8">
    <location>
        <begin position="92"/>
        <end position="117"/>
    </location>
</feature>
<evidence type="ECO:0000256" key="5">
    <source>
        <dbReference type="ARBA" id="ARBA00023136"/>
    </source>
</evidence>
<keyword evidence="7" id="KW-0325">Glycoprotein</keyword>
<dbReference type="GO" id="GO:0005886">
    <property type="term" value="C:plasma membrane"/>
    <property type="evidence" value="ECO:0007669"/>
    <property type="project" value="UniProtKB-SubCell"/>
</dbReference>
<keyword evidence="6" id="KW-0675">Receptor</keyword>
<evidence type="ECO:0000256" key="7">
    <source>
        <dbReference type="ARBA" id="ARBA00023180"/>
    </source>
</evidence>
<evidence type="ECO:0000313" key="10">
    <source>
        <dbReference type="Proteomes" id="UP000625711"/>
    </source>
</evidence>
<evidence type="ECO:0000256" key="8">
    <source>
        <dbReference type="SAM" id="Phobius"/>
    </source>
</evidence>
<name>A0A834LZM9_RHYFE</name>
<gene>
    <name evidence="9" type="ORF">GWI33_020223</name>
</gene>
<proteinExistence type="predicted"/>
<dbReference type="PANTHER" id="PTHR42643:SF39">
    <property type="entry name" value="IONOTROPIC RECEPTOR 56A-RELATED"/>
    <property type="match status" value="1"/>
</dbReference>
<evidence type="ECO:0000313" key="9">
    <source>
        <dbReference type="EMBL" id="KAF7266456.1"/>
    </source>
</evidence>
<dbReference type="SUPFAM" id="SSF53850">
    <property type="entry name" value="Periplasmic binding protein-like II"/>
    <property type="match status" value="1"/>
</dbReference>
<feature type="transmembrane region" description="Helical" evidence="8">
    <location>
        <begin position="641"/>
        <end position="659"/>
    </location>
</feature>
<keyword evidence="3 8" id="KW-0812">Transmembrane</keyword>
<dbReference type="Proteomes" id="UP000625711">
    <property type="component" value="Unassembled WGS sequence"/>
</dbReference>
<protein>
    <recommendedName>
        <fullName evidence="11">Ionotropic receptor</fullName>
    </recommendedName>
</protein>
<evidence type="ECO:0008006" key="11">
    <source>
        <dbReference type="Google" id="ProtNLM"/>
    </source>
</evidence>
<evidence type="ECO:0000256" key="4">
    <source>
        <dbReference type="ARBA" id="ARBA00022989"/>
    </source>
</evidence>
<evidence type="ECO:0000256" key="2">
    <source>
        <dbReference type="ARBA" id="ARBA00022475"/>
    </source>
</evidence>
<organism evidence="9 10">
    <name type="scientific">Rhynchophorus ferrugineus</name>
    <name type="common">Red palm weevil</name>
    <name type="synonym">Curculio ferrugineus</name>
    <dbReference type="NCBI Taxonomy" id="354439"/>
    <lineage>
        <taxon>Eukaryota</taxon>
        <taxon>Metazoa</taxon>
        <taxon>Ecdysozoa</taxon>
        <taxon>Arthropoda</taxon>
        <taxon>Hexapoda</taxon>
        <taxon>Insecta</taxon>
        <taxon>Pterygota</taxon>
        <taxon>Neoptera</taxon>
        <taxon>Endopterygota</taxon>
        <taxon>Coleoptera</taxon>
        <taxon>Polyphaga</taxon>
        <taxon>Cucujiformia</taxon>
        <taxon>Curculionidae</taxon>
        <taxon>Dryophthorinae</taxon>
        <taxon>Rhynchophorus</taxon>
    </lineage>
</organism>
<dbReference type="AlphaFoldDB" id="A0A834LZM9"/>
<feature type="transmembrane region" description="Helical" evidence="8">
    <location>
        <begin position="452"/>
        <end position="469"/>
    </location>
</feature>
<dbReference type="PANTHER" id="PTHR42643">
    <property type="entry name" value="IONOTROPIC RECEPTOR 20A-RELATED"/>
    <property type="match status" value="1"/>
</dbReference>
<dbReference type="EMBL" id="JAACXV010014540">
    <property type="protein sequence ID" value="KAF7266456.1"/>
    <property type="molecule type" value="Genomic_DNA"/>
</dbReference>
<evidence type="ECO:0000256" key="1">
    <source>
        <dbReference type="ARBA" id="ARBA00004651"/>
    </source>
</evidence>
<sequence length="666" mass="78706">MNGYRMNISLFADFSTPQRNGVFLGRDSFLLQTIMDYVNATYEIKVPVDNDRYGEHNETYSSGDVGEIVRDLVHGSFNSRVWMPFYYWPQMYFVRAHVILLIVSTLITYCFCSLSALKYSKTEEEKLIDRKLLSLRWEAIFIICRQCQNLDVLPRNFYMNQLPHYIVDTHSLNRFLSTVKSAAGLQISHYLLIFTGENFLLVFNELKLLKFWKARTPHSCLILDQRYSMQQLETYFKVLHQNYVYNSMITDISMKKMYYMNPFKPGQVESSNNYSKVPNLYLNLNGYKLNISMFADFSTPKNDGKLLGRDYFLLTTIMDHFNATYETKPPLDNNRYGSFNESYTSGSIGEIARGIVHASFNSRWWAPFYYWAEPLYPHGEETIVALVPIKEKPLTSFFKIINLKLIVGLVINSTIMIIYLKIFRLPMSVVDVIMYMELIFIGKSVKLYHTKFFRILFMSLLFALYYLNIQFQSQIISLFSDQSYALPVKNFNDLVNTKYNINIREAVVNYYKSDNSNTFFNDIRSKIVPRNWTDIRDEIIECQQNIYVSKASEANYYLSKQAHATKRRCYDDHIIVFRVLLCYIIRYGSPFYDILNRLNRRLNEAGFHPFWSSWLVHHPERYYVTADRMVSIEDILTITQYYLYTMAFAFVTFIMEIFYKQINTCL</sequence>
<evidence type="ECO:0000256" key="6">
    <source>
        <dbReference type="ARBA" id="ARBA00023170"/>
    </source>
</evidence>
<dbReference type="InterPro" id="IPR052192">
    <property type="entry name" value="Insect_Ionotropic_Sensory_Rcpt"/>
</dbReference>